<evidence type="ECO:0000256" key="3">
    <source>
        <dbReference type="ARBA" id="ARBA00022679"/>
    </source>
</evidence>
<dbReference type="Pfam" id="PF05524">
    <property type="entry name" value="PEP-utilisers_N"/>
    <property type="match status" value="1"/>
</dbReference>
<dbReference type="InterPro" id="IPR050499">
    <property type="entry name" value="PEP-utilizing_PTS_enzyme"/>
</dbReference>
<dbReference type="PANTHER" id="PTHR46244">
    <property type="entry name" value="PHOSPHOENOLPYRUVATE-PROTEIN PHOSPHOTRANSFERASE"/>
    <property type="match status" value="1"/>
</dbReference>
<keyword evidence="3" id="KW-0808">Transferase</keyword>
<dbReference type="InterPro" id="IPR036618">
    <property type="entry name" value="PtsI_HPr-bd_sf"/>
</dbReference>
<evidence type="ECO:0000256" key="2">
    <source>
        <dbReference type="ARBA" id="ARBA00016544"/>
    </source>
</evidence>
<feature type="domain" description="Phosphotransferase system enzyme I N-terminal" evidence="6">
    <location>
        <begin position="6"/>
        <end position="128"/>
    </location>
</feature>
<dbReference type="Gene3D" id="3.50.30.10">
    <property type="entry name" value="Phosphohistidine domain"/>
    <property type="match status" value="1"/>
</dbReference>
<evidence type="ECO:0000256" key="1">
    <source>
        <dbReference type="ARBA" id="ARBA00007837"/>
    </source>
</evidence>
<dbReference type="SUPFAM" id="SSF52009">
    <property type="entry name" value="Phosphohistidine domain"/>
    <property type="match status" value="1"/>
</dbReference>
<evidence type="ECO:0000313" key="8">
    <source>
        <dbReference type="Proteomes" id="UP000190667"/>
    </source>
</evidence>
<evidence type="ECO:0000259" key="5">
    <source>
        <dbReference type="Pfam" id="PF00391"/>
    </source>
</evidence>
<keyword evidence="8" id="KW-1185">Reference proteome</keyword>
<comment type="similarity">
    <text evidence="1">Belongs to the PEP-utilizing enzyme family.</text>
</comment>
<dbReference type="InterPro" id="IPR008279">
    <property type="entry name" value="PEP-util_enz_mobile_dom"/>
</dbReference>
<dbReference type="SUPFAM" id="SSF47831">
    <property type="entry name" value="Enzyme I of the PEP:sugar phosphotransferase system HPr-binding (sub)domain"/>
    <property type="match status" value="1"/>
</dbReference>
<dbReference type="GO" id="GO:0016772">
    <property type="term" value="F:transferase activity, transferring phosphorus-containing groups"/>
    <property type="evidence" value="ECO:0007669"/>
    <property type="project" value="InterPro"/>
</dbReference>
<dbReference type="GO" id="GO:0009401">
    <property type="term" value="P:phosphoenolpyruvate-dependent sugar phosphotransferase system"/>
    <property type="evidence" value="ECO:0007669"/>
    <property type="project" value="InterPro"/>
</dbReference>
<evidence type="ECO:0000259" key="6">
    <source>
        <dbReference type="Pfam" id="PF05524"/>
    </source>
</evidence>
<dbReference type="AlphaFoldDB" id="A0A1S8YL64"/>
<dbReference type="RefSeq" id="WP_078003171.1">
    <property type="nucleotide sequence ID" value="NZ_MRUL01000008.1"/>
</dbReference>
<dbReference type="Pfam" id="PF00391">
    <property type="entry name" value="PEP-utilizers"/>
    <property type="match status" value="1"/>
</dbReference>
<evidence type="ECO:0000313" key="7">
    <source>
        <dbReference type="EMBL" id="OON39605.1"/>
    </source>
</evidence>
<dbReference type="PANTHER" id="PTHR46244:SF3">
    <property type="entry name" value="PHOSPHOENOLPYRUVATE-PROTEIN PHOSPHOTRANSFERASE"/>
    <property type="match status" value="1"/>
</dbReference>
<sequence length="247" mass="26961">MQTHVKGLAVSPGVASGRITIYRPERAMPADKPAGGDPAQTLAQFEQACEQTLIKLRHLEEKVRIDAGEACAQLFEAHQLMLQDDDFLQTVRTMITQQQIGAVRAVISAGEEFAAQFAAMDDDYFKARAADVRDISWQLAAALGGGARTAETLPDGRWVLLADELLPSEVVQLDRQRIVALVMRQGTENSHAVILARALTLPTVIKLALPELPPAWEGEPVIVDADSGDLWVDPDDEINRGYQSGLR</sequence>
<comment type="caution">
    <text evidence="7">The sequence shown here is derived from an EMBL/GenBank/DDBJ whole genome shotgun (WGS) entry which is preliminary data.</text>
</comment>
<dbReference type="InterPro" id="IPR008731">
    <property type="entry name" value="PTS_EIN"/>
</dbReference>
<dbReference type="Gene3D" id="1.10.274.10">
    <property type="entry name" value="PtsI, HPr-binding domain"/>
    <property type="match status" value="1"/>
</dbReference>
<accession>A0A1S8YL64</accession>
<feature type="domain" description="PEP-utilising enzyme mobile" evidence="5">
    <location>
        <begin position="159"/>
        <end position="228"/>
    </location>
</feature>
<proteinExistence type="inferred from homology"/>
<dbReference type="EMBL" id="MRUL01000008">
    <property type="protein sequence ID" value="OON39605.1"/>
    <property type="molecule type" value="Genomic_DNA"/>
</dbReference>
<name>A0A1S8YL64_9GAMM</name>
<dbReference type="InterPro" id="IPR036637">
    <property type="entry name" value="Phosphohistidine_dom_sf"/>
</dbReference>
<dbReference type="OrthoDB" id="7065393at2"/>
<evidence type="ECO:0000256" key="4">
    <source>
        <dbReference type="ARBA" id="ARBA00033235"/>
    </source>
</evidence>
<dbReference type="Proteomes" id="UP000190667">
    <property type="component" value="Unassembled WGS sequence"/>
</dbReference>
<dbReference type="STRING" id="1926881.BTJ39_13220"/>
<organism evidence="7 8">
    <name type="scientific">Izhakiella australiensis</name>
    <dbReference type="NCBI Taxonomy" id="1926881"/>
    <lineage>
        <taxon>Bacteria</taxon>
        <taxon>Pseudomonadati</taxon>
        <taxon>Pseudomonadota</taxon>
        <taxon>Gammaproteobacteria</taxon>
        <taxon>Enterobacterales</taxon>
        <taxon>Erwiniaceae</taxon>
        <taxon>Izhakiella</taxon>
    </lineage>
</organism>
<protein>
    <recommendedName>
        <fullName evidence="2">Phosphoenolpyruvate-protein phosphotransferase</fullName>
    </recommendedName>
    <alternativeName>
        <fullName evidence="4">Phosphotransferase system, enzyme I</fullName>
    </alternativeName>
</protein>
<gene>
    <name evidence="7" type="ORF">BTJ39_13220</name>
</gene>
<reference evidence="7 8" key="1">
    <citation type="submission" date="2016-12" db="EMBL/GenBank/DDBJ databases">
        <title>Izhakiella australiana sp. nov. of genus Izhakiella isolated from Australian desert.</title>
        <authorList>
            <person name="Ji M."/>
        </authorList>
    </citation>
    <scope>NUCLEOTIDE SEQUENCE [LARGE SCALE GENOMIC DNA]</scope>
    <source>
        <strain evidence="7 8">D4N98</strain>
    </source>
</reference>